<organism evidence="1 2">
    <name type="scientific">Shewanella cyperi</name>
    <dbReference type="NCBI Taxonomy" id="2814292"/>
    <lineage>
        <taxon>Bacteria</taxon>
        <taxon>Pseudomonadati</taxon>
        <taxon>Pseudomonadota</taxon>
        <taxon>Gammaproteobacteria</taxon>
        <taxon>Alteromonadales</taxon>
        <taxon>Shewanellaceae</taxon>
        <taxon>Shewanella</taxon>
    </lineage>
</organism>
<evidence type="ECO:0000313" key="1">
    <source>
        <dbReference type="EMBL" id="QSX29603.1"/>
    </source>
</evidence>
<sequence length="60" mass="6962">MAHIVEVVPNDTEIEELTSPRNAQAAKALKHKREVKRRLEDYLERAELRKALGTDDEDDF</sequence>
<gene>
    <name evidence="1" type="ORF">JYB88_15605</name>
</gene>
<evidence type="ECO:0000313" key="2">
    <source>
        <dbReference type="Proteomes" id="UP000663281"/>
    </source>
</evidence>
<proteinExistence type="predicted"/>
<dbReference type="KEGG" id="scyp:JYB88_15605"/>
<dbReference type="Proteomes" id="UP000663281">
    <property type="component" value="Chromosome"/>
</dbReference>
<accession>A0A974XLT2</accession>
<name>A0A974XLT2_9GAMM</name>
<keyword evidence="2" id="KW-1185">Reference proteome</keyword>
<dbReference type="EMBL" id="CP071504">
    <property type="protein sequence ID" value="QSX29603.1"/>
    <property type="molecule type" value="Genomic_DNA"/>
</dbReference>
<dbReference type="AlphaFoldDB" id="A0A974XLT2"/>
<dbReference type="InterPro" id="IPR058059">
    <property type="entry name" value="PA3496-like"/>
</dbReference>
<reference evidence="1 2" key="1">
    <citation type="submission" date="2021-03" db="EMBL/GenBank/DDBJ databases">
        <title>Novel species identification of genus Shewanella.</title>
        <authorList>
            <person name="Liu G."/>
            <person name="Zhang Q."/>
        </authorList>
    </citation>
    <scope>NUCLEOTIDE SEQUENCE [LARGE SCALE GENOMIC DNA]</scope>
    <source>
        <strain evidence="1 2">FJAT-53726</strain>
    </source>
</reference>
<dbReference type="NCBIfam" id="NF046101">
    <property type="entry name" value="PA3496_fam"/>
    <property type="match status" value="1"/>
</dbReference>
<dbReference type="RefSeq" id="WP_207320951.1">
    <property type="nucleotide sequence ID" value="NZ_CP071501.1"/>
</dbReference>
<protein>
    <submittedName>
        <fullName evidence="1">Uncharacterized protein</fullName>
    </submittedName>
</protein>